<protein>
    <recommendedName>
        <fullName evidence="3">DUF2442 domain-containing protein</fullName>
    </recommendedName>
</protein>
<dbReference type="InterPro" id="IPR018841">
    <property type="entry name" value="DUF2442"/>
</dbReference>
<organism evidence="1 2">
    <name type="scientific">Rhizobium skierniewicense</name>
    <dbReference type="NCBI Taxonomy" id="984260"/>
    <lineage>
        <taxon>Bacteria</taxon>
        <taxon>Pseudomonadati</taxon>
        <taxon>Pseudomonadota</taxon>
        <taxon>Alphaproteobacteria</taxon>
        <taxon>Hyphomicrobiales</taxon>
        <taxon>Rhizobiaceae</taxon>
        <taxon>Rhizobium/Agrobacterium group</taxon>
        <taxon>Rhizobium</taxon>
    </lineage>
</organism>
<dbReference type="Pfam" id="PF10387">
    <property type="entry name" value="DUF2442"/>
    <property type="match status" value="1"/>
</dbReference>
<dbReference type="AlphaFoldDB" id="A0A7W6C903"/>
<reference evidence="1 2" key="1">
    <citation type="submission" date="2020-08" db="EMBL/GenBank/DDBJ databases">
        <title>Genomic Encyclopedia of Type Strains, Phase IV (KMG-IV): sequencing the most valuable type-strain genomes for metagenomic binning, comparative biology and taxonomic classification.</title>
        <authorList>
            <person name="Goeker M."/>
        </authorList>
    </citation>
    <scope>NUCLEOTIDE SEQUENCE [LARGE SCALE GENOMIC DNA]</scope>
    <source>
        <strain evidence="1 2">DSM 26438</strain>
    </source>
</reference>
<gene>
    <name evidence="1" type="ORF">GGQ73_002598</name>
</gene>
<evidence type="ECO:0000313" key="1">
    <source>
        <dbReference type="EMBL" id="MBB3946644.1"/>
    </source>
</evidence>
<evidence type="ECO:0008006" key="3">
    <source>
        <dbReference type="Google" id="ProtNLM"/>
    </source>
</evidence>
<sequence>MNTEINLWRRGMSSSNPYPDNERPVEAWCDPHNLHVKLADGREVVTPLWWYPRLHSASPADRNKVELMFGGVHWPEVDEDLSIRGMLNGWKYPGVRAPEKAA</sequence>
<dbReference type="EMBL" id="JACIDV010000007">
    <property type="protein sequence ID" value="MBB3946644.1"/>
    <property type="molecule type" value="Genomic_DNA"/>
</dbReference>
<name>A0A7W6C903_9HYPH</name>
<comment type="caution">
    <text evidence="1">The sequence shown here is derived from an EMBL/GenBank/DDBJ whole genome shotgun (WGS) entry which is preliminary data.</text>
</comment>
<evidence type="ECO:0000313" key="2">
    <source>
        <dbReference type="Proteomes" id="UP000565286"/>
    </source>
</evidence>
<dbReference type="RefSeq" id="WP_234910960.1">
    <property type="nucleotide sequence ID" value="NZ_JACIDV010000007.1"/>
</dbReference>
<proteinExistence type="predicted"/>
<accession>A0A7W6C903</accession>
<keyword evidence="2" id="KW-1185">Reference proteome</keyword>
<dbReference type="Proteomes" id="UP000565286">
    <property type="component" value="Unassembled WGS sequence"/>
</dbReference>
<dbReference type="Gene3D" id="3.30.2020.40">
    <property type="entry name" value="Uncharacterised protein PF10387, DUF2442"/>
    <property type="match status" value="1"/>
</dbReference>